<accession>A0A1T5P8M2</accession>
<dbReference type="Gene3D" id="1.10.10.10">
    <property type="entry name" value="Winged helix-like DNA-binding domain superfamily/Winged helix DNA-binding domain"/>
    <property type="match status" value="1"/>
</dbReference>
<dbReference type="STRING" id="393003.SAMN05660461_4910"/>
<evidence type="ECO:0000313" key="1">
    <source>
        <dbReference type="EMBL" id="SKD09032.1"/>
    </source>
</evidence>
<dbReference type="SUPFAM" id="SSF46785">
    <property type="entry name" value="Winged helix' DNA-binding domain"/>
    <property type="match status" value="1"/>
</dbReference>
<proteinExistence type="predicted"/>
<organism evidence="1 2">
    <name type="scientific">Chitinophaga ginsengisegetis</name>
    <dbReference type="NCBI Taxonomy" id="393003"/>
    <lineage>
        <taxon>Bacteria</taxon>
        <taxon>Pseudomonadati</taxon>
        <taxon>Bacteroidota</taxon>
        <taxon>Chitinophagia</taxon>
        <taxon>Chitinophagales</taxon>
        <taxon>Chitinophagaceae</taxon>
        <taxon>Chitinophaga</taxon>
    </lineage>
</organism>
<dbReference type="AlphaFoldDB" id="A0A1T5P8M2"/>
<reference evidence="2" key="1">
    <citation type="submission" date="2017-02" db="EMBL/GenBank/DDBJ databases">
        <authorList>
            <person name="Varghese N."/>
            <person name="Submissions S."/>
        </authorList>
    </citation>
    <scope>NUCLEOTIDE SEQUENCE [LARGE SCALE GENOMIC DNA]</scope>
    <source>
        <strain evidence="2">DSM 18108</strain>
    </source>
</reference>
<dbReference type="Proteomes" id="UP000190166">
    <property type="component" value="Unassembled WGS sequence"/>
</dbReference>
<dbReference type="InterPro" id="IPR036388">
    <property type="entry name" value="WH-like_DNA-bd_sf"/>
</dbReference>
<keyword evidence="2" id="KW-1185">Reference proteome</keyword>
<evidence type="ECO:0008006" key="3">
    <source>
        <dbReference type="Google" id="ProtNLM"/>
    </source>
</evidence>
<sequence length="227" mass="25077">MVNETGISISVAQEITSTFKCFGLIEVNLYKINRMLFKEEHLEGISSGKVSLAFRKWKKPAVNKGSLINTSIGVVAITDITECGINQLSEADAMAAGYKNLAALHATLNKMPEGILYKIRVRYHSEDPRIKLREQTSLTTDAITALTAKLARLDQYSTQGNWTAAVLEAIRKHPCLKAAALAELLGKEKDWLKGNIRKLKNLGLTISQTEGYTLSPLGEEYLHSSKK</sequence>
<dbReference type="InterPro" id="IPR036390">
    <property type="entry name" value="WH_DNA-bd_sf"/>
</dbReference>
<protein>
    <recommendedName>
        <fullName evidence="3">ASCH domain-containing protein</fullName>
    </recommendedName>
</protein>
<gene>
    <name evidence="1" type="ORF">SAMN05660461_4910</name>
</gene>
<name>A0A1T5P8M2_9BACT</name>
<dbReference type="EMBL" id="FUZZ01000004">
    <property type="protein sequence ID" value="SKD09032.1"/>
    <property type="molecule type" value="Genomic_DNA"/>
</dbReference>
<evidence type="ECO:0000313" key="2">
    <source>
        <dbReference type="Proteomes" id="UP000190166"/>
    </source>
</evidence>